<protein>
    <submittedName>
        <fullName evidence="2">Transmembrane protein, putative</fullName>
    </submittedName>
</protein>
<keyword evidence="1 2" id="KW-0812">Transmembrane</keyword>
<keyword evidence="1" id="KW-1133">Transmembrane helix</keyword>
<keyword evidence="1" id="KW-0472">Membrane</keyword>
<accession>A0A072TYB0</accession>
<evidence type="ECO:0000313" key="3">
    <source>
        <dbReference type="EnsemblPlants" id="KEH22479"/>
    </source>
</evidence>
<dbReference type="AlphaFoldDB" id="A0A072TYB0"/>
<dbReference type="Proteomes" id="UP000002051">
    <property type="component" value="Unassembled WGS sequence"/>
</dbReference>
<reference evidence="2 4" key="2">
    <citation type="journal article" date="2014" name="BMC Genomics">
        <title>An improved genome release (version Mt4.0) for the model legume Medicago truncatula.</title>
        <authorList>
            <person name="Tang H."/>
            <person name="Krishnakumar V."/>
            <person name="Bidwell S."/>
            <person name="Rosen B."/>
            <person name="Chan A."/>
            <person name="Zhou S."/>
            <person name="Gentzbittel L."/>
            <person name="Childs K.L."/>
            <person name="Yandell M."/>
            <person name="Gundlach H."/>
            <person name="Mayer K.F."/>
            <person name="Schwartz D.C."/>
            <person name="Town C.D."/>
        </authorList>
    </citation>
    <scope>GENOME REANNOTATION</scope>
    <source>
        <strain evidence="2">A17</strain>
        <strain evidence="3 4">cv. Jemalong A17</strain>
    </source>
</reference>
<reference evidence="2 4" key="1">
    <citation type="journal article" date="2011" name="Nature">
        <title>The Medicago genome provides insight into the evolution of rhizobial symbioses.</title>
        <authorList>
            <person name="Young N.D."/>
            <person name="Debelle F."/>
            <person name="Oldroyd G.E."/>
            <person name="Geurts R."/>
            <person name="Cannon S.B."/>
            <person name="Udvardi M.K."/>
            <person name="Benedito V.A."/>
            <person name="Mayer K.F."/>
            <person name="Gouzy J."/>
            <person name="Schoof H."/>
            <person name="Van de Peer Y."/>
            <person name="Proost S."/>
            <person name="Cook D.R."/>
            <person name="Meyers B.C."/>
            <person name="Spannagl M."/>
            <person name="Cheung F."/>
            <person name="De Mita S."/>
            <person name="Krishnakumar V."/>
            <person name="Gundlach H."/>
            <person name="Zhou S."/>
            <person name="Mudge J."/>
            <person name="Bharti A.K."/>
            <person name="Murray J.D."/>
            <person name="Naoumkina M.A."/>
            <person name="Rosen B."/>
            <person name="Silverstein K.A."/>
            <person name="Tang H."/>
            <person name="Rombauts S."/>
            <person name="Zhao P.X."/>
            <person name="Zhou P."/>
            <person name="Barbe V."/>
            <person name="Bardou P."/>
            <person name="Bechner M."/>
            <person name="Bellec A."/>
            <person name="Berger A."/>
            <person name="Berges H."/>
            <person name="Bidwell S."/>
            <person name="Bisseling T."/>
            <person name="Choisne N."/>
            <person name="Couloux A."/>
            <person name="Denny R."/>
            <person name="Deshpande S."/>
            <person name="Dai X."/>
            <person name="Doyle J.J."/>
            <person name="Dudez A.M."/>
            <person name="Farmer A.D."/>
            <person name="Fouteau S."/>
            <person name="Franken C."/>
            <person name="Gibelin C."/>
            <person name="Gish J."/>
            <person name="Goldstein S."/>
            <person name="Gonzalez A.J."/>
            <person name="Green P.J."/>
            <person name="Hallab A."/>
            <person name="Hartog M."/>
            <person name="Hua A."/>
            <person name="Humphray S.J."/>
            <person name="Jeong D.H."/>
            <person name="Jing Y."/>
            <person name="Jocker A."/>
            <person name="Kenton S.M."/>
            <person name="Kim D.J."/>
            <person name="Klee K."/>
            <person name="Lai H."/>
            <person name="Lang C."/>
            <person name="Lin S."/>
            <person name="Macmil S.L."/>
            <person name="Magdelenat G."/>
            <person name="Matthews L."/>
            <person name="McCorrison J."/>
            <person name="Monaghan E.L."/>
            <person name="Mun J.H."/>
            <person name="Najar F.Z."/>
            <person name="Nicholson C."/>
            <person name="Noirot C."/>
            <person name="O'Bleness M."/>
            <person name="Paule C.R."/>
            <person name="Poulain J."/>
            <person name="Prion F."/>
            <person name="Qin B."/>
            <person name="Qu C."/>
            <person name="Retzel E.F."/>
            <person name="Riddle C."/>
            <person name="Sallet E."/>
            <person name="Samain S."/>
            <person name="Samson N."/>
            <person name="Sanders I."/>
            <person name="Saurat O."/>
            <person name="Scarpelli C."/>
            <person name="Schiex T."/>
            <person name="Segurens B."/>
            <person name="Severin A.J."/>
            <person name="Sherrier D.J."/>
            <person name="Shi R."/>
            <person name="Sims S."/>
            <person name="Singer S.R."/>
            <person name="Sinharoy S."/>
            <person name="Sterck L."/>
            <person name="Viollet A."/>
            <person name="Wang B.B."/>
            <person name="Wang K."/>
            <person name="Wang M."/>
            <person name="Wang X."/>
            <person name="Warfsmann J."/>
            <person name="Weissenbach J."/>
            <person name="White D.D."/>
            <person name="White J.D."/>
            <person name="Wiley G.B."/>
            <person name="Wincker P."/>
            <person name="Xing Y."/>
            <person name="Yang L."/>
            <person name="Yao Z."/>
            <person name="Ying F."/>
            <person name="Zhai J."/>
            <person name="Zhou L."/>
            <person name="Zuber A."/>
            <person name="Denarie J."/>
            <person name="Dixon R.A."/>
            <person name="May G.D."/>
            <person name="Schwartz D.C."/>
            <person name="Rogers J."/>
            <person name="Quetier F."/>
            <person name="Town C.D."/>
            <person name="Roe B.A."/>
        </authorList>
    </citation>
    <scope>NUCLEOTIDE SEQUENCE [LARGE SCALE GENOMIC DNA]</scope>
    <source>
        <strain evidence="2">A17</strain>
        <strain evidence="3 4">cv. Jemalong A17</strain>
    </source>
</reference>
<evidence type="ECO:0000313" key="4">
    <source>
        <dbReference type="Proteomes" id="UP000002051"/>
    </source>
</evidence>
<keyword evidence="4" id="KW-1185">Reference proteome</keyword>
<organism evidence="2 4">
    <name type="scientific">Medicago truncatula</name>
    <name type="common">Barrel medic</name>
    <name type="synonym">Medicago tribuloides</name>
    <dbReference type="NCBI Taxonomy" id="3880"/>
    <lineage>
        <taxon>Eukaryota</taxon>
        <taxon>Viridiplantae</taxon>
        <taxon>Streptophyta</taxon>
        <taxon>Embryophyta</taxon>
        <taxon>Tracheophyta</taxon>
        <taxon>Spermatophyta</taxon>
        <taxon>Magnoliopsida</taxon>
        <taxon>eudicotyledons</taxon>
        <taxon>Gunneridae</taxon>
        <taxon>Pentapetalae</taxon>
        <taxon>rosids</taxon>
        <taxon>fabids</taxon>
        <taxon>Fabales</taxon>
        <taxon>Fabaceae</taxon>
        <taxon>Papilionoideae</taxon>
        <taxon>50 kb inversion clade</taxon>
        <taxon>NPAAA clade</taxon>
        <taxon>Hologalegina</taxon>
        <taxon>IRL clade</taxon>
        <taxon>Trifolieae</taxon>
        <taxon>Medicago</taxon>
    </lineage>
</organism>
<proteinExistence type="predicted"/>
<feature type="transmembrane region" description="Helical" evidence="1">
    <location>
        <begin position="23"/>
        <end position="42"/>
    </location>
</feature>
<name>A0A072TYB0_MEDTR</name>
<reference evidence="3" key="3">
    <citation type="submission" date="2015-04" db="UniProtKB">
        <authorList>
            <consortium name="EnsemblPlants"/>
        </authorList>
    </citation>
    <scope>IDENTIFICATION</scope>
    <source>
        <strain evidence="3">cv. Jemalong A17</strain>
    </source>
</reference>
<gene>
    <name evidence="2" type="ordered locus">MTR_7g451260</name>
</gene>
<dbReference type="EnsemblPlants" id="KEH22479">
    <property type="protein sequence ID" value="KEH22479"/>
    <property type="gene ID" value="MTR_7g451260"/>
</dbReference>
<dbReference type="HOGENOM" id="CLU_2907500_0_0_1"/>
<evidence type="ECO:0000256" key="1">
    <source>
        <dbReference type="SAM" id="Phobius"/>
    </source>
</evidence>
<evidence type="ECO:0000313" key="2">
    <source>
        <dbReference type="EMBL" id="KEH22479.1"/>
    </source>
</evidence>
<sequence length="62" mass="7071">MSPEKMTRSGRSCSGAVWFNGLWIPRSLCMICVVSVGIRRFWIKLTTKLLTRGHGPNDFQED</sequence>
<dbReference type="EMBL" id="CM001223">
    <property type="protein sequence ID" value="KEH22479.1"/>
    <property type="molecule type" value="Genomic_DNA"/>
</dbReference>